<name>A0ABV7CG90_9GAMM</name>
<sequence length="136" mass="14816">MKHFLLLVTASMLVACAHHDDVRPSAQNSHYVVVNSQQRDEGIQDALKQARHYCQSLKAKMYVLNETVSYEGSQPEADYLAALKTAEIVSGVGTALWIFGDGRVDDAGAIASVAGNSAEHAMGRPYVTKINFKCDM</sequence>
<dbReference type="Proteomes" id="UP001595453">
    <property type="component" value="Unassembled WGS sequence"/>
</dbReference>
<evidence type="ECO:0000313" key="2">
    <source>
        <dbReference type="Proteomes" id="UP001595453"/>
    </source>
</evidence>
<dbReference type="EMBL" id="JBHRSD010000006">
    <property type="protein sequence ID" value="MFC3031587.1"/>
    <property type="molecule type" value="Genomic_DNA"/>
</dbReference>
<evidence type="ECO:0008006" key="3">
    <source>
        <dbReference type="Google" id="ProtNLM"/>
    </source>
</evidence>
<dbReference type="PROSITE" id="PS51257">
    <property type="entry name" value="PROKAR_LIPOPROTEIN"/>
    <property type="match status" value="1"/>
</dbReference>
<evidence type="ECO:0000313" key="1">
    <source>
        <dbReference type="EMBL" id="MFC3031587.1"/>
    </source>
</evidence>
<proteinExistence type="predicted"/>
<protein>
    <recommendedName>
        <fullName evidence="3">Lipoprotein</fullName>
    </recommendedName>
</protein>
<reference evidence="2" key="1">
    <citation type="journal article" date="2019" name="Int. J. Syst. Evol. Microbiol.">
        <title>The Global Catalogue of Microorganisms (GCM) 10K type strain sequencing project: providing services to taxonomists for standard genome sequencing and annotation.</title>
        <authorList>
            <consortium name="The Broad Institute Genomics Platform"/>
            <consortium name="The Broad Institute Genome Sequencing Center for Infectious Disease"/>
            <person name="Wu L."/>
            <person name="Ma J."/>
        </authorList>
    </citation>
    <scope>NUCLEOTIDE SEQUENCE [LARGE SCALE GENOMIC DNA]</scope>
    <source>
        <strain evidence="2">KCTC 42730</strain>
    </source>
</reference>
<dbReference type="RefSeq" id="WP_377120960.1">
    <property type="nucleotide sequence ID" value="NZ_JBHRSD010000006.1"/>
</dbReference>
<keyword evidence="2" id="KW-1185">Reference proteome</keyword>
<organism evidence="1 2">
    <name type="scientific">Pseudoalteromonas fenneropenaei</name>
    <dbReference type="NCBI Taxonomy" id="1737459"/>
    <lineage>
        <taxon>Bacteria</taxon>
        <taxon>Pseudomonadati</taxon>
        <taxon>Pseudomonadota</taxon>
        <taxon>Gammaproteobacteria</taxon>
        <taxon>Alteromonadales</taxon>
        <taxon>Pseudoalteromonadaceae</taxon>
        <taxon>Pseudoalteromonas</taxon>
    </lineage>
</organism>
<comment type="caution">
    <text evidence="1">The sequence shown here is derived from an EMBL/GenBank/DDBJ whole genome shotgun (WGS) entry which is preliminary data.</text>
</comment>
<gene>
    <name evidence="1" type="ORF">ACFOEE_03495</name>
</gene>
<accession>A0ABV7CG90</accession>